<dbReference type="Proteomes" id="UP001597090">
    <property type="component" value="Unassembled WGS sequence"/>
</dbReference>
<sequence length="309" mass="34167">MNTLLKPLLLGLCLAALAGPATAQQRPYAPEELRSLSYNDQVRVISLEYQEQSRGRRIPQDQLRFYTDQVNRSNWGFSQVRADIAQSLGLGGGVPPPYGGQGFRCDSTGNDARRCPTPWRGPSVMVRQVSNSPCIEGRSWSSQDGQVTVWKGCRAEFAAAGSIYPEPGYPEPGFPGGNTVRCESTDNRARTCQVPWWGPSRLSRQLSKAECREGYSWQAQRGQMYVDHGCRAEFMPGRGSDWGDPIGDRAITCASVDNRSVTCPWPPGYGMPRLLEQLSRQPCIQGQTWGIGSRTAIWVSRGCRGRFGN</sequence>
<accession>A0ABW2YM31</accession>
<reference evidence="3" key="1">
    <citation type="journal article" date="2019" name="Int. J. Syst. Evol. Microbiol.">
        <title>The Global Catalogue of Microorganisms (GCM) 10K type strain sequencing project: providing services to taxonomists for standard genome sequencing and annotation.</title>
        <authorList>
            <consortium name="The Broad Institute Genomics Platform"/>
            <consortium name="The Broad Institute Genome Sequencing Center for Infectious Disease"/>
            <person name="Wu L."/>
            <person name="Ma J."/>
        </authorList>
    </citation>
    <scope>NUCLEOTIDE SEQUENCE [LARGE SCALE GENOMIC DNA]</scope>
    <source>
        <strain evidence="3">CCUG 55491</strain>
    </source>
</reference>
<dbReference type="RefSeq" id="WP_386812165.1">
    <property type="nucleotide sequence ID" value="NZ_JBHTIH010000003.1"/>
</dbReference>
<gene>
    <name evidence="2" type="ORF">ACFQZQ_07675</name>
</gene>
<dbReference type="EMBL" id="JBHTIH010000003">
    <property type="protein sequence ID" value="MFD0739156.1"/>
    <property type="molecule type" value="Genomic_DNA"/>
</dbReference>
<dbReference type="InterPro" id="IPR021381">
    <property type="entry name" value="DUF3011"/>
</dbReference>
<evidence type="ECO:0000313" key="3">
    <source>
        <dbReference type="Proteomes" id="UP001597090"/>
    </source>
</evidence>
<evidence type="ECO:0000313" key="2">
    <source>
        <dbReference type="EMBL" id="MFD0739156.1"/>
    </source>
</evidence>
<keyword evidence="1" id="KW-0732">Signal</keyword>
<evidence type="ECO:0000256" key="1">
    <source>
        <dbReference type="SAM" id="SignalP"/>
    </source>
</evidence>
<keyword evidence="3" id="KW-1185">Reference proteome</keyword>
<feature type="signal peptide" evidence="1">
    <location>
        <begin position="1"/>
        <end position="23"/>
    </location>
</feature>
<feature type="chain" id="PRO_5047029851" evidence="1">
    <location>
        <begin position="24"/>
        <end position="309"/>
    </location>
</feature>
<protein>
    <submittedName>
        <fullName evidence="2">DUF3011 domain-containing protein</fullName>
    </submittedName>
</protein>
<proteinExistence type="predicted"/>
<organism evidence="2 3">
    <name type="scientific">Lysobacter koreensis</name>
    <dbReference type="NCBI Taxonomy" id="266122"/>
    <lineage>
        <taxon>Bacteria</taxon>
        <taxon>Pseudomonadati</taxon>
        <taxon>Pseudomonadota</taxon>
        <taxon>Gammaproteobacteria</taxon>
        <taxon>Lysobacterales</taxon>
        <taxon>Lysobacteraceae</taxon>
        <taxon>Lysobacter</taxon>
    </lineage>
</organism>
<name>A0ABW2YM31_9GAMM</name>
<comment type="caution">
    <text evidence="2">The sequence shown here is derived from an EMBL/GenBank/DDBJ whole genome shotgun (WGS) entry which is preliminary data.</text>
</comment>
<dbReference type="Pfam" id="PF11218">
    <property type="entry name" value="DUF3011"/>
    <property type="match status" value="1"/>
</dbReference>